<evidence type="ECO:0000313" key="3">
    <source>
        <dbReference type="Proteomes" id="UP001165082"/>
    </source>
</evidence>
<dbReference type="SUPFAM" id="SSF53335">
    <property type="entry name" value="S-adenosyl-L-methionine-dependent methyltransferases"/>
    <property type="match status" value="1"/>
</dbReference>
<dbReference type="InterPro" id="IPR029063">
    <property type="entry name" value="SAM-dependent_MTases_sf"/>
</dbReference>
<dbReference type="EMBL" id="BRXZ01004077">
    <property type="protein sequence ID" value="GMH67981.1"/>
    <property type="molecule type" value="Genomic_DNA"/>
</dbReference>
<sequence length="74" mass="8293">MFRSIAVEHLTSSHVVIEIGSSYGVATNLMAKKARMVVGVETSKECIDKARRDFGHITNLRFELMDILLMPQQA</sequence>
<organism evidence="2 3">
    <name type="scientific">Triparma retinervis</name>
    <dbReference type="NCBI Taxonomy" id="2557542"/>
    <lineage>
        <taxon>Eukaryota</taxon>
        <taxon>Sar</taxon>
        <taxon>Stramenopiles</taxon>
        <taxon>Ochrophyta</taxon>
        <taxon>Bolidophyceae</taxon>
        <taxon>Parmales</taxon>
        <taxon>Triparmaceae</taxon>
        <taxon>Triparma</taxon>
    </lineage>
</organism>
<reference evidence="2" key="1">
    <citation type="submission" date="2022-07" db="EMBL/GenBank/DDBJ databases">
        <title>Genome analysis of Parmales, a sister group of diatoms, reveals the evolutionary specialization of diatoms from phago-mixotrophs to photoautotrophs.</title>
        <authorList>
            <person name="Ban H."/>
            <person name="Sato S."/>
            <person name="Yoshikawa S."/>
            <person name="Kazumasa Y."/>
            <person name="Nakamura Y."/>
            <person name="Ichinomiya M."/>
            <person name="Saitoh K."/>
            <person name="Sato N."/>
            <person name="Blanc-Mathieu R."/>
            <person name="Endo H."/>
            <person name="Kuwata A."/>
            <person name="Ogata H."/>
        </authorList>
    </citation>
    <scope>NUCLEOTIDE SEQUENCE</scope>
</reference>
<feature type="domain" description="Methyltransferase" evidence="1">
    <location>
        <begin position="11"/>
        <end position="73"/>
    </location>
</feature>
<evidence type="ECO:0000313" key="2">
    <source>
        <dbReference type="EMBL" id="GMH67981.1"/>
    </source>
</evidence>
<proteinExistence type="predicted"/>
<accession>A0A9W7AC73</accession>
<dbReference type="Proteomes" id="UP001165082">
    <property type="component" value="Unassembled WGS sequence"/>
</dbReference>
<feature type="non-terminal residue" evidence="2">
    <location>
        <position position="1"/>
    </location>
</feature>
<evidence type="ECO:0000259" key="1">
    <source>
        <dbReference type="Pfam" id="PF13847"/>
    </source>
</evidence>
<protein>
    <recommendedName>
        <fullName evidence="1">Methyltransferase domain-containing protein</fullName>
    </recommendedName>
</protein>
<gene>
    <name evidence="2" type="ORF">TrRE_jg401</name>
</gene>
<dbReference type="InterPro" id="IPR025714">
    <property type="entry name" value="Methyltranfer_dom"/>
</dbReference>
<dbReference type="OrthoDB" id="542683at2759"/>
<dbReference type="Gene3D" id="3.40.50.150">
    <property type="entry name" value="Vaccinia Virus protein VP39"/>
    <property type="match status" value="1"/>
</dbReference>
<dbReference type="AlphaFoldDB" id="A0A9W7AC73"/>
<keyword evidence="3" id="KW-1185">Reference proteome</keyword>
<name>A0A9W7AC73_9STRA</name>
<comment type="caution">
    <text evidence="2">The sequence shown here is derived from an EMBL/GenBank/DDBJ whole genome shotgun (WGS) entry which is preliminary data.</text>
</comment>
<dbReference type="Pfam" id="PF13847">
    <property type="entry name" value="Methyltransf_31"/>
    <property type="match status" value="1"/>
</dbReference>